<reference evidence="5 6" key="1">
    <citation type="submission" date="2009-02" db="EMBL/GenBank/DDBJ databases">
        <title>The Genome Sequence of Oxalobacter formigenes OXCC13.</title>
        <authorList>
            <consortium name="The Broad Institute Genome Sequencing Platform"/>
            <person name="Ward D."/>
            <person name="Young S.K."/>
            <person name="Kodira C.D."/>
            <person name="Zeng Q."/>
            <person name="Koehrsen M."/>
            <person name="Alvarado L."/>
            <person name="Berlin A."/>
            <person name="Borenstein D."/>
            <person name="Chen Z."/>
            <person name="Engels R."/>
            <person name="Freedman E."/>
            <person name="Gellesch M."/>
            <person name="Goldberg J."/>
            <person name="Griggs A."/>
            <person name="Gujja S."/>
            <person name="Heiman D."/>
            <person name="Hepburn T."/>
            <person name="Howarth C."/>
            <person name="Jen D."/>
            <person name="Larson L."/>
            <person name="Lewis B."/>
            <person name="Mehta T."/>
            <person name="Park D."/>
            <person name="Pearson M."/>
            <person name="Roberts A."/>
            <person name="Saif S."/>
            <person name="Shea T."/>
            <person name="Shenoy N."/>
            <person name="Sisk P."/>
            <person name="Stolte C."/>
            <person name="Sykes S."/>
            <person name="Walk T."/>
            <person name="White J."/>
            <person name="Yandava C."/>
            <person name="Allison M.J."/>
            <person name="Lander E."/>
            <person name="Nusbaum C."/>
            <person name="Galagan J."/>
            <person name="Birren B."/>
        </authorList>
    </citation>
    <scope>NUCLEOTIDE SEQUENCE [LARGE SCALE GENOMIC DNA]</scope>
    <source>
        <strain evidence="5 6">OXCC13</strain>
    </source>
</reference>
<dbReference type="AlphaFoldDB" id="C3XB54"/>
<evidence type="ECO:0000259" key="4">
    <source>
        <dbReference type="Pfam" id="PF02954"/>
    </source>
</evidence>
<evidence type="ECO:0000256" key="3">
    <source>
        <dbReference type="ARBA" id="ARBA00029540"/>
    </source>
</evidence>
<sequence length="81" mass="9394">MEIDMSKEHIQDVVLQSLQEYFKDLDGQKPTDIYNMIMHTVEKPVLVAVMAHARNNQSHAAEILGINRNTLRKKLLEHKLL</sequence>
<dbReference type="InterPro" id="IPR009057">
    <property type="entry name" value="Homeodomain-like_sf"/>
</dbReference>
<dbReference type="PANTHER" id="PTHR47918">
    <property type="entry name" value="DNA-BINDING PROTEIN FIS"/>
    <property type="match status" value="1"/>
</dbReference>
<dbReference type="Proteomes" id="UP000005089">
    <property type="component" value="Unassembled WGS sequence"/>
</dbReference>
<dbReference type="SUPFAM" id="SSF46689">
    <property type="entry name" value="Homeodomain-like"/>
    <property type="match status" value="1"/>
</dbReference>
<dbReference type="PRINTS" id="PR01590">
    <property type="entry name" value="HTHFIS"/>
</dbReference>
<dbReference type="eggNOG" id="COG2901">
    <property type="taxonomic scope" value="Bacteria"/>
</dbReference>
<dbReference type="PANTHER" id="PTHR47918:SF1">
    <property type="entry name" value="DNA-BINDING PROTEIN FIS"/>
    <property type="match status" value="1"/>
</dbReference>
<dbReference type="STRING" id="847.BRW83_0646"/>
<dbReference type="GO" id="GO:0006355">
    <property type="term" value="P:regulation of DNA-templated transcription"/>
    <property type="evidence" value="ECO:0007669"/>
    <property type="project" value="InterPro"/>
</dbReference>
<gene>
    <name evidence="5" type="primary">fis</name>
    <name evidence="5" type="ORF">OFBG_01458</name>
</gene>
<dbReference type="InterPro" id="IPR050207">
    <property type="entry name" value="Trans_regulatory_Fis"/>
</dbReference>
<evidence type="ECO:0000313" key="5">
    <source>
        <dbReference type="EMBL" id="EEO30430.1"/>
    </source>
</evidence>
<dbReference type="InterPro" id="IPR002197">
    <property type="entry name" value="HTH_Fis"/>
</dbReference>
<dbReference type="EMBL" id="GG658170">
    <property type="protein sequence ID" value="EEO30430.1"/>
    <property type="molecule type" value="Genomic_DNA"/>
</dbReference>
<proteinExistence type="inferred from homology"/>
<keyword evidence="6" id="KW-1185">Reference proteome</keyword>
<dbReference type="Gene3D" id="1.10.10.60">
    <property type="entry name" value="Homeodomain-like"/>
    <property type="match status" value="1"/>
</dbReference>
<dbReference type="InterPro" id="IPR005412">
    <property type="entry name" value="Fis_DNA-bd"/>
</dbReference>
<feature type="domain" description="DNA binding HTH" evidence="4">
    <location>
        <begin position="40"/>
        <end position="77"/>
    </location>
</feature>
<protein>
    <recommendedName>
        <fullName evidence="3">Putative Fis-like DNA-binding protein</fullName>
    </recommendedName>
</protein>
<dbReference type="Pfam" id="PF02954">
    <property type="entry name" value="HTH_8"/>
    <property type="match status" value="1"/>
</dbReference>
<accession>C3XB54</accession>
<evidence type="ECO:0000256" key="1">
    <source>
        <dbReference type="ARBA" id="ARBA00008559"/>
    </source>
</evidence>
<dbReference type="PIRSF" id="PIRSF002097">
    <property type="entry name" value="DNA-binding_Fis"/>
    <property type="match status" value="1"/>
</dbReference>
<evidence type="ECO:0000256" key="2">
    <source>
        <dbReference type="ARBA" id="ARBA00023125"/>
    </source>
</evidence>
<comment type="similarity">
    <text evidence="1">Belongs to the transcriptional regulatory Fis family.</text>
</comment>
<name>C3XB54_OXAFO</name>
<organism evidence="5 6">
    <name type="scientific">Oxalobacter formigenes OXCC13</name>
    <dbReference type="NCBI Taxonomy" id="556269"/>
    <lineage>
        <taxon>Bacteria</taxon>
        <taxon>Pseudomonadati</taxon>
        <taxon>Pseudomonadota</taxon>
        <taxon>Betaproteobacteria</taxon>
        <taxon>Burkholderiales</taxon>
        <taxon>Oxalobacteraceae</taxon>
        <taxon>Oxalobacter</taxon>
    </lineage>
</organism>
<keyword evidence="2 5" id="KW-0238">DNA-binding</keyword>
<evidence type="ECO:0000313" key="6">
    <source>
        <dbReference type="Proteomes" id="UP000005089"/>
    </source>
</evidence>
<dbReference type="GO" id="GO:0043565">
    <property type="term" value="F:sequence-specific DNA binding"/>
    <property type="evidence" value="ECO:0007669"/>
    <property type="project" value="InterPro"/>
</dbReference>
<dbReference type="HOGENOM" id="CLU_158040_2_1_4"/>